<dbReference type="GO" id="GO:0015293">
    <property type="term" value="F:symporter activity"/>
    <property type="evidence" value="ECO:0007669"/>
    <property type="project" value="UniProtKB-KW"/>
</dbReference>
<accession>A0A645F2X3</accession>
<dbReference type="Pfam" id="PF00375">
    <property type="entry name" value="SDF"/>
    <property type="match status" value="1"/>
</dbReference>
<organism evidence="8">
    <name type="scientific">bioreactor metagenome</name>
    <dbReference type="NCBI Taxonomy" id="1076179"/>
    <lineage>
        <taxon>unclassified sequences</taxon>
        <taxon>metagenomes</taxon>
        <taxon>ecological metagenomes</taxon>
    </lineage>
</organism>
<keyword evidence="6 7" id="KW-0472">Membrane</keyword>
<reference evidence="8" key="1">
    <citation type="submission" date="2019-08" db="EMBL/GenBank/DDBJ databases">
        <authorList>
            <person name="Kucharzyk K."/>
            <person name="Murdoch R.W."/>
            <person name="Higgins S."/>
            <person name="Loffler F."/>
        </authorList>
    </citation>
    <scope>NUCLEOTIDE SEQUENCE</scope>
</reference>
<evidence type="ECO:0000256" key="7">
    <source>
        <dbReference type="SAM" id="Phobius"/>
    </source>
</evidence>
<dbReference type="Gene3D" id="1.10.3860.10">
    <property type="entry name" value="Sodium:dicarboxylate symporter"/>
    <property type="match status" value="1"/>
</dbReference>
<comment type="caution">
    <text evidence="8">The sequence shown here is derived from an EMBL/GenBank/DDBJ whole genome shotgun (WGS) entry which is preliminary data.</text>
</comment>
<protein>
    <submittedName>
        <fullName evidence="8">Proton/glutamate-aspartate symporter</fullName>
    </submittedName>
</protein>
<dbReference type="GO" id="GO:0006835">
    <property type="term" value="P:dicarboxylic acid transport"/>
    <property type="evidence" value="ECO:0007669"/>
    <property type="project" value="TreeGrafter"/>
</dbReference>
<gene>
    <name evidence="8" type="primary">gltP_25</name>
    <name evidence="8" type="ORF">SDC9_155963</name>
</gene>
<dbReference type="InterPro" id="IPR036458">
    <property type="entry name" value="Na:dicarbo_symporter_sf"/>
</dbReference>
<keyword evidence="3" id="KW-1003">Cell membrane</keyword>
<evidence type="ECO:0000256" key="5">
    <source>
        <dbReference type="ARBA" id="ARBA00022989"/>
    </source>
</evidence>
<dbReference type="InterPro" id="IPR001991">
    <property type="entry name" value="Na-dicarboxylate_symporter"/>
</dbReference>
<dbReference type="EMBL" id="VSSQ01054760">
    <property type="protein sequence ID" value="MPN08678.1"/>
    <property type="molecule type" value="Genomic_DNA"/>
</dbReference>
<dbReference type="SUPFAM" id="SSF118215">
    <property type="entry name" value="Proton glutamate symport protein"/>
    <property type="match status" value="1"/>
</dbReference>
<evidence type="ECO:0000256" key="3">
    <source>
        <dbReference type="ARBA" id="ARBA00022475"/>
    </source>
</evidence>
<feature type="transmembrane region" description="Helical" evidence="7">
    <location>
        <begin position="34"/>
        <end position="56"/>
    </location>
</feature>
<dbReference type="GO" id="GO:0005886">
    <property type="term" value="C:plasma membrane"/>
    <property type="evidence" value="ECO:0007669"/>
    <property type="project" value="UniProtKB-SubCell"/>
</dbReference>
<proteinExistence type="predicted"/>
<name>A0A645F2X3_9ZZZZ</name>
<keyword evidence="4 7" id="KW-0812">Transmembrane</keyword>
<comment type="subcellular location">
    <subcellularLocation>
        <location evidence="1">Cell membrane</location>
        <topology evidence="1">Multi-pass membrane protein</topology>
    </subcellularLocation>
</comment>
<evidence type="ECO:0000256" key="1">
    <source>
        <dbReference type="ARBA" id="ARBA00004651"/>
    </source>
</evidence>
<keyword evidence="5 7" id="KW-1133">Transmembrane helix</keyword>
<evidence type="ECO:0000313" key="8">
    <source>
        <dbReference type="EMBL" id="MPN08678.1"/>
    </source>
</evidence>
<keyword evidence="2" id="KW-0813">Transport</keyword>
<evidence type="ECO:0000256" key="2">
    <source>
        <dbReference type="ARBA" id="ARBA00022448"/>
    </source>
</evidence>
<dbReference type="PANTHER" id="PTHR42865">
    <property type="entry name" value="PROTON/GLUTAMATE-ASPARTATE SYMPORTER"/>
    <property type="match status" value="1"/>
</dbReference>
<dbReference type="AlphaFoldDB" id="A0A645F2X3"/>
<sequence length="101" mass="10736">MFNIDFPLSTQILMVVTLMLSTKGIAGVPGASIIVIAATAAAFGLPVEGVAIILGVDRVMDMARTCCNVFGNCIATVIVARWEKELPNEVLVEAYAKSYDD</sequence>
<dbReference type="PANTHER" id="PTHR42865:SF7">
    <property type="entry name" value="PROTON_GLUTAMATE-ASPARTATE SYMPORTER"/>
    <property type="match status" value="1"/>
</dbReference>
<evidence type="ECO:0000256" key="4">
    <source>
        <dbReference type="ARBA" id="ARBA00022692"/>
    </source>
</evidence>
<evidence type="ECO:0000256" key="6">
    <source>
        <dbReference type="ARBA" id="ARBA00023136"/>
    </source>
</evidence>